<protein>
    <submittedName>
        <fullName evidence="8">AcrR family transcriptional regulator</fullName>
    </submittedName>
</protein>
<dbReference type="EMBL" id="JACHNU010000002">
    <property type="protein sequence ID" value="MBB4662860.1"/>
    <property type="molecule type" value="Genomic_DNA"/>
</dbReference>
<evidence type="ECO:0000313" key="9">
    <source>
        <dbReference type="Proteomes" id="UP000585272"/>
    </source>
</evidence>
<name>A0A840IFY8_9ACTN</name>
<dbReference type="GO" id="GO:0003700">
    <property type="term" value="F:DNA-binding transcription factor activity"/>
    <property type="evidence" value="ECO:0007669"/>
    <property type="project" value="TreeGrafter"/>
</dbReference>
<dbReference type="PANTHER" id="PTHR30055">
    <property type="entry name" value="HTH-TYPE TRANSCRIPTIONAL REGULATOR RUTR"/>
    <property type="match status" value="1"/>
</dbReference>
<dbReference type="InterPro" id="IPR036271">
    <property type="entry name" value="Tet_transcr_reg_TetR-rel_C_sf"/>
</dbReference>
<evidence type="ECO:0000256" key="1">
    <source>
        <dbReference type="ARBA" id="ARBA00022491"/>
    </source>
</evidence>
<dbReference type="GO" id="GO:0000976">
    <property type="term" value="F:transcription cis-regulatory region binding"/>
    <property type="evidence" value="ECO:0007669"/>
    <property type="project" value="TreeGrafter"/>
</dbReference>
<dbReference type="Proteomes" id="UP000585272">
    <property type="component" value="Unassembled WGS sequence"/>
</dbReference>
<evidence type="ECO:0000256" key="4">
    <source>
        <dbReference type="ARBA" id="ARBA00023163"/>
    </source>
</evidence>
<dbReference type="InterPro" id="IPR009057">
    <property type="entry name" value="Homeodomain-like_sf"/>
</dbReference>
<keyword evidence="4" id="KW-0804">Transcription</keyword>
<dbReference type="PANTHER" id="PTHR30055:SF241">
    <property type="entry name" value="TRANSCRIPTIONAL REGULATORY PROTEIN"/>
    <property type="match status" value="1"/>
</dbReference>
<feature type="DNA-binding region" description="H-T-H motif" evidence="5">
    <location>
        <begin position="45"/>
        <end position="64"/>
    </location>
</feature>
<dbReference type="RefSeq" id="WP_221243001.1">
    <property type="nucleotide sequence ID" value="NZ_JACHNU010000002.1"/>
</dbReference>
<dbReference type="SUPFAM" id="SSF48498">
    <property type="entry name" value="Tetracyclin repressor-like, C-terminal domain"/>
    <property type="match status" value="1"/>
</dbReference>
<dbReference type="SUPFAM" id="SSF46689">
    <property type="entry name" value="Homeodomain-like"/>
    <property type="match status" value="1"/>
</dbReference>
<gene>
    <name evidence="8" type="ORF">BDZ31_002446</name>
</gene>
<dbReference type="Pfam" id="PF13977">
    <property type="entry name" value="TetR_C_6"/>
    <property type="match status" value="1"/>
</dbReference>
<evidence type="ECO:0000256" key="3">
    <source>
        <dbReference type="ARBA" id="ARBA00023125"/>
    </source>
</evidence>
<dbReference type="PRINTS" id="PR00455">
    <property type="entry name" value="HTHTETR"/>
</dbReference>
<dbReference type="InterPro" id="IPR039538">
    <property type="entry name" value="BetI_C"/>
</dbReference>
<keyword evidence="9" id="KW-1185">Reference proteome</keyword>
<proteinExistence type="predicted"/>
<keyword evidence="1" id="KW-0678">Repressor</keyword>
<evidence type="ECO:0000256" key="5">
    <source>
        <dbReference type="PROSITE-ProRule" id="PRU00335"/>
    </source>
</evidence>
<evidence type="ECO:0000313" key="8">
    <source>
        <dbReference type="EMBL" id="MBB4662860.1"/>
    </source>
</evidence>
<feature type="compositionally biased region" description="Polar residues" evidence="6">
    <location>
        <begin position="1"/>
        <end position="11"/>
    </location>
</feature>
<dbReference type="Pfam" id="PF00440">
    <property type="entry name" value="TetR_N"/>
    <property type="match status" value="1"/>
</dbReference>
<keyword evidence="3 5" id="KW-0238">DNA-binding</keyword>
<keyword evidence="2" id="KW-0805">Transcription regulation</keyword>
<feature type="domain" description="HTH tetR-type" evidence="7">
    <location>
        <begin position="22"/>
        <end position="82"/>
    </location>
</feature>
<dbReference type="InterPro" id="IPR001647">
    <property type="entry name" value="HTH_TetR"/>
</dbReference>
<feature type="region of interest" description="Disordered" evidence="6">
    <location>
        <begin position="1"/>
        <end position="21"/>
    </location>
</feature>
<evidence type="ECO:0000256" key="6">
    <source>
        <dbReference type="SAM" id="MobiDB-lite"/>
    </source>
</evidence>
<accession>A0A840IFY8</accession>
<evidence type="ECO:0000256" key="2">
    <source>
        <dbReference type="ARBA" id="ARBA00023015"/>
    </source>
</evidence>
<evidence type="ECO:0000259" key="7">
    <source>
        <dbReference type="PROSITE" id="PS50977"/>
    </source>
</evidence>
<organism evidence="8 9">
    <name type="scientific">Conexibacter arvalis</name>
    <dbReference type="NCBI Taxonomy" id="912552"/>
    <lineage>
        <taxon>Bacteria</taxon>
        <taxon>Bacillati</taxon>
        <taxon>Actinomycetota</taxon>
        <taxon>Thermoleophilia</taxon>
        <taxon>Solirubrobacterales</taxon>
        <taxon>Conexibacteraceae</taxon>
        <taxon>Conexibacter</taxon>
    </lineage>
</organism>
<dbReference type="AlphaFoldDB" id="A0A840IFY8"/>
<dbReference type="Gene3D" id="1.10.357.10">
    <property type="entry name" value="Tetracycline Repressor, domain 2"/>
    <property type="match status" value="1"/>
</dbReference>
<sequence length="217" mass="24231">MTEARQPQSSIARPPRVTKRRAETRQRLLDAALEVFAEEGFGRASVEDVCTRAGYTRGAFYSNFASLDELFLAMWEQRTEALLRAAGEALNEAAHRPIRSLEDGIDRFLEVVAVDDRWYRIEAEFTAHALRTPGLRGVMAEREARIAGLVLPYLERALGHVGRRVVDREAFAAALVAVHDGTAVQCLVEPDAPLAHQRRRTLFLAVVECYTEADPDA</sequence>
<dbReference type="InterPro" id="IPR050109">
    <property type="entry name" value="HTH-type_TetR-like_transc_reg"/>
</dbReference>
<reference evidence="8 9" key="1">
    <citation type="submission" date="2020-08" db="EMBL/GenBank/DDBJ databases">
        <title>Genomic Encyclopedia of Archaeal and Bacterial Type Strains, Phase II (KMG-II): from individual species to whole genera.</title>
        <authorList>
            <person name="Goeker M."/>
        </authorList>
    </citation>
    <scope>NUCLEOTIDE SEQUENCE [LARGE SCALE GENOMIC DNA]</scope>
    <source>
        <strain evidence="8 9">DSM 23288</strain>
    </source>
</reference>
<comment type="caution">
    <text evidence="8">The sequence shown here is derived from an EMBL/GenBank/DDBJ whole genome shotgun (WGS) entry which is preliminary data.</text>
</comment>
<dbReference type="PROSITE" id="PS50977">
    <property type="entry name" value="HTH_TETR_2"/>
    <property type="match status" value="1"/>
</dbReference>